<dbReference type="CDD" id="cd00082">
    <property type="entry name" value="HisKA"/>
    <property type="match status" value="1"/>
</dbReference>
<comment type="caution">
    <text evidence="8">The sequence shown here is derived from an EMBL/GenBank/DDBJ whole genome shotgun (WGS) entry which is preliminary data.</text>
</comment>
<dbReference type="Gene3D" id="2.60.40.10">
    <property type="entry name" value="Immunoglobulins"/>
    <property type="match status" value="1"/>
</dbReference>
<sequence length="986" mass="113543">MQIYYFLAFVTILWTSLTVNAGELRQSTLGKEQNGAKPKLYFKHIEGLNNNQVTAFAQDSEGYVWIGTNDGLHKYDGHSFRLFLKGGDSSAINSSRVKCLLTDRYGEVWMGATDGLCKYNRNLDRIDVLHVENRYFPELQNPNVIMELEEDSTRGLIYVASLNEGLLVYDYNSDVIEPFFPKGEIEPMANYLLKSMSLRAIALDKNNDRLWIGHSEMGMEYLDLKTRKTHSFPLVNNEGDTIRQVVSIVVGKDNQLWAATPNDGVFLIKLGPKNPVVLKNFIHTKNDEFSLFNNHIVSIYKDRESRIWVCNDNGGLHLFDSNIDGFYRYIPDNSMNSITNISIRCVFQDRQKRMWIGTALEGVDVADPYRFKFHLIKKSKEKGESLSNNIVRDLHQDKEGKIWIATDGGGINIYNPDNNKIEVIRYQEASSNSISSDAVLCFLERPNDEIWMGTWNGGINIINTQTRQIRLFRPDLAELQSTFEMITDRDGDIWVTGFNQGLSKINPETGSVMNFRADESIAHSLRSNMTYAVFEDSKGNIWVGGENAGLYLLKYENKDKGIFEPLIFDQVEGLDIANDWVSQIHETREGRIVCATSSGLIEVDSETMTYSFILSDKLPIADVRSLIQEDESSYWLATTAGLTRYFVESDSVINYSKRDGLQEGNFTKNTILQTREGFIYVGGTGGLNYFDPKNIPYNDQAPQVHITSLKLFNHKVGIGDTTQLLSRHISQTDKLTFESHQWRFTFGFVALNYTRPEFNQYAYMMEGMEDGWNYVGNQREATYTHLNPGKYTFLVKASNNDGVWQEEPTRLDIVILPPWWLTWWALLIWASVFALIVLGVIQWRTYRLMNREKRLKQMVRQRTTQLSEKNKELEQLNKAIMDQAEELRTYNEALNTMNEKLEDLVEIRTKEIQDKNGKLTKFAFDNAHRVRGPLTRILGLMNLLRKEEEEKQKDFWLDKIQEASQEMDQITRSMSSEIDNDLKDEK</sequence>
<feature type="region of interest" description="Disordered" evidence="5">
    <location>
        <begin position="966"/>
        <end position="986"/>
    </location>
</feature>
<protein>
    <recommendedName>
        <fullName evidence="2">histidine kinase</fullName>
        <ecNumber evidence="2">2.7.13.3</ecNumber>
    </recommendedName>
</protein>
<evidence type="ECO:0000313" key="8">
    <source>
        <dbReference type="EMBL" id="MCV9388060.1"/>
    </source>
</evidence>
<gene>
    <name evidence="8" type="ORF">N7U62_15365</name>
</gene>
<evidence type="ECO:0000313" key="9">
    <source>
        <dbReference type="Proteomes" id="UP001300692"/>
    </source>
</evidence>
<feature type="transmembrane region" description="Helical" evidence="6">
    <location>
        <begin position="819"/>
        <end position="841"/>
    </location>
</feature>
<feature type="domain" description="Two component regulator three Y" evidence="7">
    <location>
        <begin position="752"/>
        <end position="816"/>
    </location>
</feature>
<evidence type="ECO:0000256" key="6">
    <source>
        <dbReference type="SAM" id="Phobius"/>
    </source>
</evidence>
<dbReference type="RefSeq" id="WP_264138884.1">
    <property type="nucleotide sequence ID" value="NZ_JAOYOD010000001.1"/>
</dbReference>
<organism evidence="8 9">
    <name type="scientific">Reichenbachiella ulvae</name>
    <dbReference type="NCBI Taxonomy" id="2980104"/>
    <lineage>
        <taxon>Bacteria</taxon>
        <taxon>Pseudomonadati</taxon>
        <taxon>Bacteroidota</taxon>
        <taxon>Cytophagia</taxon>
        <taxon>Cytophagales</taxon>
        <taxon>Reichenbachiellaceae</taxon>
        <taxon>Reichenbachiella</taxon>
    </lineage>
</organism>
<keyword evidence="9" id="KW-1185">Reference proteome</keyword>
<dbReference type="InterPro" id="IPR036097">
    <property type="entry name" value="HisK_dim/P_sf"/>
</dbReference>
<dbReference type="EMBL" id="JAOYOD010000001">
    <property type="protein sequence ID" value="MCV9388060.1"/>
    <property type="molecule type" value="Genomic_DNA"/>
</dbReference>
<reference evidence="8 9" key="1">
    <citation type="submission" date="2022-10" db="EMBL/GenBank/DDBJ databases">
        <title>Comparative genomics and taxonomic characterization of three novel marine species of genus Reichenbachiella exhibiting antioxidant and polysaccharide degradation activities.</title>
        <authorList>
            <person name="Muhammad N."/>
            <person name="Lee Y.-J."/>
            <person name="Ko J."/>
            <person name="Kim S.-G."/>
        </authorList>
    </citation>
    <scope>NUCLEOTIDE SEQUENCE [LARGE SCALE GENOMIC DNA]</scope>
    <source>
        <strain evidence="8 9">ABR2-5</strain>
    </source>
</reference>
<dbReference type="SUPFAM" id="SSF63829">
    <property type="entry name" value="Calcium-dependent phosphotriesterase"/>
    <property type="match status" value="2"/>
</dbReference>
<dbReference type="InterPro" id="IPR015943">
    <property type="entry name" value="WD40/YVTN_repeat-like_dom_sf"/>
</dbReference>
<comment type="catalytic activity">
    <reaction evidence="1">
        <text>ATP + protein L-histidine = ADP + protein N-phospho-L-histidine.</text>
        <dbReference type="EC" id="2.7.13.3"/>
    </reaction>
</comment>
<evidence type="ECO:0000256" key="3">
    <source>
        <dbReference type="ARBA" id="ARBA00022553"/>
    </source>
</evidence>
<dbReference type="Pfam" id="PF07494">
    <property type="entry name" value="Reg_prop"/>
    <property type="match status" value="5"/>
</dbReference>
<dbReference type="InterPro" id="IPR011110">
    <property type="entry name" value="Reg_prop"/>
</dbReference>
<dbReference type="Gene3D" id="1.10.287.130">
    <property type="match status" value="1"/>
</dbReference>
<proteinExistence type="predicted"/>
<accession>A0ABT3CWH4</accession>
<dbReference type="SUPFAM" id="SSF47384">
    <property type="entry name" value="Homodimeric domain of signal transducing histidine kinase"/>
    <property type="match status" value="1"/>
</dbReference>
<keyword evidence="4" id="KW-0175">Coiled coil</keyword>
<dbReference type="Pfam" id="PF07495">
    <property type="entry name" value="Y_Y_Y"/>
    <property type="match status" value="1"/>
</dbReference>
<evidence type="ECO:0000256" key="1">
    <source>
        <dbReference type="ARBA" id="ARBA00000085"/>
    </source>
</evidence>
<evidence type="ECO:0000256" key="4">
    <source>
        <dbReference type="SAM" id="Coils"/>
    </source>
</evidence>
<dbReference type="InterPro" id="IPR013783">
    <property type="entry name" value="Ig-like_fold"/>
</dbReference>
<keyword evidence="6" id="KW-1133">Transmembrane helix</keyword>
<keyword evidence="3" id="KW-0597">Phosphoprotein</keyword>
<evidence type="ECO:0000259" key="7">
    <source>
        <dbReference type="Pfam" id="PF07495"/>
    </source>
</evidence>
<feature type="compositionally biased region" description="Polar residues" evidence="5">
    <location>
        <begin position="966"/>
        <end position="977"/>
    </location>
</feature>
<dbReference type="SUPFAM" id="SSF101898">
    <property type="entry name" value="NHL repeat"/>
    <property type="match status" value="1"/>
</dbReference>
<dbReference type="Proteomes" id="UP001300692">
    <property type="component" value="Unassembled WGS sequence"/>
</dbReference>
<dbReference type="Gene3D" id="2.130.10.10">
    <property type="entry name" value="YVTN repeat-like/Quinoprotein amine dehydrogenase"/>
    <property type="match status" value="2"/>
</dbReference>
<keyword evidence="6" id="KW-0812">Transmembrane</keyword>
<name>A0ABT3CWH4_9BACT</name>
<dbReference type="InterPro" id="IPR003661">
    <property type="entry name" value="HisK_dim/P_dom"/>
</dbReference>
<keyword evidence="6" id="KW-0472">Membrane</keyword>
<feature type="coiled-coil region" evidence="4">
    <location>
        <begin position="856"/>
        <end position="907"/>
    </location>
</feature>
<dbReference type="PANTHER" id="PTHR43547">
    <property type="entry name" value="TWO-COMPONENT HISTIDINE KINASE"/>
    <property type="match status" value="1"/>
</dbReference>
<dbReference type="InterPro" id="IPR011123">
    <property type="entry name" value="Y_Y_Y"/>
</dbReference>
<evidence type="ECO:0000256" key="5">
    <source>
        <dbReference type="SAM" id="MobiDB-lite"/>
    </source>
</evidence>
<dbReference type="PANTHER" id="PTHR43547:SF2">
    <property type="entry name" value="HYBRID SIGNAL TRANSDUCTION HISTIDINE KINASE C"/>
    <property type="match status" value="1"/>
</dbReference>
<evidence type="ECO:0000256" key="2">
    <source>
        <dbReference type="ARBA" id="ARBA00012438"/>
    </source>
</evidence>
<dbReference type="EC" id="2.7.13.3" evidence="2"/>